<reference evidence="19 20" key="1">
    <citation type="submission" date="2010-05" db="EMBL/GenBank/DDBJ databases">
        <title>The Genome Sequence of Thecamonas trahens ATCC 50062.</title>
        <authorList>
            <consortium name="The Broad Institute Genome Sequencing Platform"/>
            <person name="Russ C."/>
            <person name="Cuomo C."/>
            <person name="Shea T."/>
            <person name="Young S.K."/>
            <person name="Zeng Q."/>
            <person name="Koehrsen M."/>
            <person name="Haas B."/>
            <person name="Borodovsky M."/>
            <person name="Guigo R."/>
            <person name="Alvarado L."/>
            <person name="Berlin A."/>
            <person name="Bochicchio J."/>
            <person name="Borenstein D."/>
            <person name="Chapman S."/>
            <person name="Chen Z."/>
            <person name="Freedman E."/>
            <person name="Gellesch M."/>
            <person name="Goldberg J."/>
            <person name="Griggs A."/>
            <person name="Gujja S."/>
            <person name="Heilman E."/>
            <person name="Heiman D."/>
            <person name="Hepburn T."/>
            <person name="Howarth C."/>
            <person name="Jen D."/>
            <person name="Larson L."/>
            <person name="Mehta T."/>
            <person name="Park D."/>
            <person name="Pearson M."/>
            <person name="Roberts A."/>
            <person name="Saif S."/>
            <person name="Shenoy N."/>
            <person name="Sisk P."/>
            <person name="Stolte C."/>
            <person name="Sykes S."/>
            <person name="Thomson T."/>
            <person name="Walk T."/>
            <person name="White J."/>
            <person name="Yandava C."/>
            <person name="Burger G."/>
            <person name="Gray M.W."/>
            <person name="Holland P.W.H."/>
            <person name="King N."/>
            <person name="Lang F.B.F."/>
            <person name="Roger A.J."/>
            <person name="Ruiz-Trillo I."/>
            <person name="Lander E."/>
            <person name="Nusbaum C."/>
        </authorList>
    </citation>
    <scope>NUCLEOTIDE SEQUENCE [LARGE SCALE GENOMIC DNA]</scope>
    <source>
        <strain evidence="19 20">ATCC 50062</strain>
    </source>
</reference>
<evidence type="ECO:0000256" key="4">
    <source>
        <dbReference type="ARBA" id="ARBA00022679"/>
    </source>
</evidence>
<proteinExistence type="inferred from homology"/>
<feature type="binding site" evidence="14">
    <location>
        <position position="162"/>
    </location>
    <ligand>
        <name>Zn(2+)</name>
        <dbReference type="ChEBI" id="CHEBI:29105"/>
    </ligand>
</feature>
<dbReference type="FunFam" id="3.50.50.80:FF:000002">
    <property type="entry name" value="SUMO-activating enzyme subunit 2"/>
    <property type="match status" value="1"/>
</dbReference>
<evidence type="ECO:0000256" key="16">
    <source>
        <dbReference type="SAM" id="MobiDB-lite"/>
    </source>
</evidence>
<evidence type="ECO:0000256" key="15">
    <source>
        <dbReference type="PROSITE-ProRule" id="PRU10132"/>
    </source>
</evidence>
<feature type="binding site" evidence="13">
    <location>
        <position position="76"/>
    </location>
    <ligand>
        <name>ATP</name>
        <dbReference type="ChEBI" id="CHEBI:30616"/>
    </ligand>
</feature>
<dbReference type="FunFam" id="3.40.50.720:FF:000618">
    <property type="entry name" value="SUMO-activating enzyme subunit 2"/>
    <property type="match status" value="1"/>
</dbReference>
<dbReference type="InterPro" id="IPR042449">
    <property type="entry name" value="Ub-E1_IAD_1"/>
</dbReference>
<feature type="domain" description="THIF-type NAD/FAD binding fold" evidence="17">
    <location>
        <begin position="7"/>
        <end position="421"/>
    </location>
</feature>
<evidence type="ECO:0000313" key="19">
    <source>
        <dbReference type="EMBL" id="KNC55600.1"/>
    </source>
</evidence>
<dbReference type="GO" id="GO:0031510">
    <property type="term" value="C:SUMO activating enzyme complex"/>
    <property type="evidence" value="ECO:0007669"/>
    <property type="project" value="UniProtKB-UniRule"/>
</dbReference>
<feature type="binding site" evidence="13">
    <location>
        <position position="52"/>
    </location>
    <ligand>
        <name>ATP</name>
        <dbReference type="ChEBI" id="CHEBI:30616"/>
    </ligand>
</feature>
<dbReference type="Pfam" id="PF14732">
    <property type="entry name" value="UAE_UbL"/>
    <property type="match status" value="1"/>
</dbReference>
<dbReference type="OMA" id="TPSEHIH"/>
<dbReference type="PANTHER" id="PTHR10953">
    <property type="entry name" value="UBIQUITIN-ACTIVATING ENZYME E1"/>
    <property type="match status" value="1"/>
</dbReference>
<dbReference type="Gene3D" id="3.50.50.80">
    <property type="entry name" value="Ubiquitin-activating enzyme E1, inactive adenylation domain, subdomain 1"/>
    <property type="match status" value="1"/>
</dbReference>
<dbReference type="InterPro" id="IPR030661">
    <property type="entry name" value="Uba2"/>
</dbReference>
<evidence type="ECO:0000256" key="7">
    <source>
        <dbReference type="ARBA" id="ARBA00022786"/>
    </source>
</evidence>
<dbReference type="eggNOG" id="KOG2013">
    <property type="taxonomic scope" value="Eukaryota"/>
</dbReference>
<dbReference type="InterPro" id="IPR023318">
    <property type="entry name" value="Ub_act_enz_dom_a_sf"/>
</dbReference>
<keyword evidence="10" id="KW-0539">Nucleus</keyword>
<sequence>MLDYSALAATLGEELLQKIRSTRVLMVGTGGIGCELLKNLVAAGFANIECIDFDAIDVSNLNRQFLFRKAHVGRPKSEVARESALRFNPDANIVAHCGSIFDAQFGTAYFSSFGLVFNALDNLPARRHVNRLCLSTNTPLIESGTAGYLGQVTVIRKDATECFECQPKPTPKTYPVCTIRTTPSAPIHCIVWAKYMFAKVFGAVDDDDVDDDGSGSDEGGEGGDEEKVAMLQAMAQTRKSGAQLRAMDAPQLFDYLFSEQIASLLAMDVLWKTRTPPQIISWAEATGAGDKEACEAGPSAAGGLRSQKVWSVAEAAQAFAASHAALVAQYAAAGERPLLSFDKDAADCMRFVTALANLRARCFSIAPSSEFDAKAMAGNIIPAIATTNAIAAGLMVVEAVKLLREAADECRTSFIMQYPTRGRKARYLNAGPVAPPNPQCFVCQAQFVTLAINTVATPLSFFVDAVLRGHFALQEPSIEVGSAVVYESGEGAEDMDDQLPKMLDAVRITDSAHVSVTDYLQDCEFTFVIAHDPGLAPGADESDGRFRILRADHAKRKREDDQAGEAKRAKPNEEPTQS</sequence>
<feature type="compositionally biased region" description="Basic and acidic residues" evidence="16">
    <location>
        <begin position="542"/>
        <end position="578"/>
    </location>
</feature>
<dbReference type="GO" id="GO:0005737">
    <property type="term" value="C:cytoplasm"/>
    <property type="evidence" value="ECO:0007669"/>
    <property type="project" value="TreeGrafter"/>
</dbReference>
<dbReference type="SUPFAM" id="SSF69572">
    <property type="entry name" value="Activating enzymes of the ubiquitin-like proteins"/>
    <property type="match status" value="1"/>
</dbReference>
<gene>
    <name evidence="19" type="ORF">AMSG_01869</name>
</gene>
<evidence type="ECO:0000256" key="12">
    <source>
        <dbReference type="PIRSR" id="PIRSR039133-1"/>
    </source>
</evidence>
<feature type="active site" description="Glycyl thioester intermediate" evidence="12 15">
    <location>
        <position position="177"/>
    </location>
</feature>
<organism evidence="19 20">
    <name type="scientific">Thecamonas trahens ATCC 50062</name>
    <dbReference type="NCBI Taxonomy" id="461836"/>
    <lineage>
        <taxon>Eukaryota</taxon>
        <taxon>Apusozoa</taxon>
        <taxon>Apusomonadida</taxon>
        <taxon>Apusomonadidae</taxon>
        <taxon>Thecamonas</taxon>
    </lineage>
</organism>
<dbReference type="UniPathway" id="UPA00886"/>
<dbReference type="Gene3D" id="3.10.290.20">
    <property type="entry name" value="Ubiquitin-like 2 activating enzyme e1b. Chain: B, domain 3"/>
    <property type="match status" value="1"/>
</dbReference>
<dbReference type="GeneID" id="25561590"/>
<name>A0A0L0DTN1_THETB</name>
<dbReference type="Proteomes" id="UP000054408">
    <property type="component" value="Unassembled WGS sequence"/>
</dbReference>
<evidence type="ECO:0000256" key="11">
    <source>
        <dbReference type="PIRNR" id="PIRNR039133"/>
    </source>
</evidence>
<keyword evidence="9 11" id="KW-0067">ATP-binding</keyword>
<dbReference type="PANTHER" id="PTHR10953:SF5">
    <property type="entry name" value="SUMO-ACTIVATING ENZYME SUBUNIT 2"/>
    <property type="match status" value="1"/>
</dbReference>
<keyword evidence="8 11" id="KW-0862">Zinc</keyword>
<evidence type="ECO:0000259" key="18">
    <source>
        <dbReference type="Pfam" id="PF14732"/>
    </source>
</evidence>
<dbReference type="OrthoDB" id="10255449at2759"/>
<feature type="binding site" evidence="13">
    <location>
        <begin position="99"/>
        <end position="100"/>
    </location>
    <ligand>
        <name>ATP</name>
        <dbReference type="ChEBI" id="CHEBI:30616"/>
    </ligand>
</feature>
<accession>A0A0L0DTN1</accession>
<dbReference type="InterPro" id="IPR028077">
    <property type="entry name" value="UAE_UbL_dom"/>
</dbReference>
<evidence type="ECO:0000256" key="13">
    <source>
        <dbReference type="PIRSR" id="PIRSR039133-2"/>
    </source>
</evidence>
<evidence type="ECO:0000256" key="1">
    <source>
        <dbReference type="ARBA" id="ARBA00004123"/>
    </source>
</evidence>
<evidence type="ECO:0000256" key="5">
    <source>
        <dbReference type="ARBA" id="ARBA00022723"/>
    </source>
</evidence>
<dbReference type="GO" id="GO:0046872">
    <property type="term" value="F:metal ion binding"/>
    <property type="evidence" value="ECO:0007669"/>
    <property type="project" value="UniProtKB-KW"/>
</dbReference>
<evidence type="ECO:0000259" key="17">
    <source>
        <dbReference type="Pfam" id="PF00899"/>
    </source>
</evidence>
<dbReference type="AlphaFoldDB" id="A0A0L0DTN1"/>
<feature type="binding site" evidence="14">
    <location>
        <position position="443"/>
    </location>
    <ligand>
        <name>Zn(2+)</name>
        <dbReference type="ChEBI" id="CHEBI:29105"/>
    </ligand>
</feature>
<keyword evidence="4" id="KW-0808">Transferase</keyword>
<dbReference type="PROSITE" id="PS00865">
    <property type="entry name" value="UBIQUITIN_ACTIVAT_2"/>
    <property type="match status" value="1"/>
</dbReference>
<evidence type="ECO:0000256" key="6">
    <source>
        <dbReference type="ARBA" id="ARBA00022741"/>
    </source>
</evidence>
<dbReference type="GO" id="GO:0016740">
    <property type="term" value="F:transferase activity"/>
    <property type="evidence" value="ECO:0007669"/>
    <property type="project" value="UniProtKB-KW"/>
</dbReference>
<dbReference type="GO" id="GO:0005524">
    <property type="term" value="F:ATP binding"/>
    <property type="evidence" value="ECO:0007669"/>
    <property type="project" value="UniProtKB-UniRule"/>
</dbReference>
<dbReference type="GO" id="GO:0019948">
    <property type="term" value="F:SUMO activating enzyme activity"/>
    <property type="evidence" value="ECO:0007669"/>
    <property type="project" value="UniProtKB-UniRule"/>
</dbReference>
<evidence type="ECO:0000256" key="3">
    <source>
        <dbReference type="ARBA" id="ARBA00005673"/>
    </source>
</evidence>
<dbReference type="Pfam" id="PF00899">
    <property type="entry name" value="ThiF"/>
    <property type="match status" value="1"/>
</dbReference>
<dbReference type="PIRSF" id="PIRSF039133">
    <property type="entry name" value="SUMO_E1B"/>
    <property type="match status" value="1"/>
</dbReference>
<feature type="domain" description="Ubiquitin/SUMO-activating enzyme ubiquitin-like" evidence="18">
    <location>
        <begin position="451"/>
        <end position="533"/>
    </location>
</feature>
<keyword evidence="20" id="KW-1185">Reference proteome</keyword>
<keyword evidence="5 11" id="KW-0479">Metal-binding</keyword>
<dbReference type="EMBL" id="GL349439">
    <property type="protein sequence ID" value="KNC55600.1"/>
    <property type="molecule type" value="Genomic_DNA"/>
</dbReference>
<protein>
    <recommendedName>
        <fullName evidence="11">SUMO-activating enzyme subunit</fullName>
    </recommendedName>
</protein>
<feature type="binding site" evidence="14">
    <location>
        <position position="165"/>
    </location>
    <ligand>
        <name>Zn(2+)</name>
        <dbReference type="ChEBI" id="CHEBI:29105"/>
    </ligand>
</feature>
<dbReference type="GO" id="GO:0016925">
    <property type="term" value="P:protein sumoylation"/>
    <property type="evidence" value="ECO:0007669"/>
    <property type="project" value="UniProtKB-UniRule"/>
</dbReference>
<evidence type="ECO:0000256" key="2">
    <source>
        <dbReference type="ARBA" id="ARBA00004718"/>
    </source>
</evidence>
<evidence type="ECO:0000313" key="20">
    <source>
        <dbReference type="Proteomes" id="UP000054408"/>
    </source>
</evidence>
<comment type="pathway">
    <text evidence="2 11">Protein modification; protein sumoylation.</text>
</comment>
<feature type="binding site" evidence="14">
    <location>
        <position position="440"/>
    </location>
    <ligand>
        <name>Zn(2+)</name>
        <dbReference type="ChEBI" id="CHEBI:29105"/>
    </ligand>
</feature>
<keyword evidence="7 11" id="KW-0833">Ubl conjugation pathway</keyword>
<dbReference type="InterPro" id="IPR000594">
    <property type="entry name" value="ThiF_NAD_FAD-bd"/>
</dbReference>
<feature type="binding site" evidence="13">
    <location>
        <begin position="121"/>
        <end position="126"/>
    </location>
    <ligand>
        <name>ATP</name>
        <dbReference type="ChEBI" id="CHEBI:30616"/>
    </ligand>
</feature>
<comment type="subcellular location">
    <subcellularLocation>
        <location evidence="1">Nucleus</location>
    </subcellularLocation>
</comment>
<comment type="similarity">
    <text evidence="3 11">Belongs to the ubiquitin-activating E1 family.</text>
</comment>
<evidence type="ECO:0000256" key="14">
    <source>
        <dbReference type="PIRSR" id="PIRSR039133-3"/>
    </source>
</evidence>
<dbReference type="STRING" id="461836.A0A0L0DTN1"/>
<comment type="subunit">
    <text evidence="11">Heterodimer.</text>
</comment>
<feature type="region of interest" description="Disordered" evidence="16">
    <location>
        <begin position="538"/>
        <end position="578"/>
    </location>
</feature>
<dbReference type="Gene3D" id="1.10.10.520">
    <property type="entry name" value="Ubiquitin activating enzymes (Uba3). Chain: B, domain 2"/>
    <property type="match status" value="1"/>
</dbReference>
<feature type="binding site" evidence="13">
    <location>
        <begin position="28"/>
        <end position="33"/>
    </location>
    <ligand>
        <name>ATP</name>
        <dbReference type="ChEBI" id="CHEBI:30616"/>
    </ligand>
</feature>
<dbReference type="InterPro" id="IPR045886">
    <property type="entry name" value="ThiF/MoeB/HesA"/>
</dbReference>
<dbReference type="RefSeq" id="XP_013761373.1">
    <property type="nucleotide sequence ID" value="XM_013905919.1"/>
</dbReference>
<dbReference type="InterPro" id="IPR035985">
    <property type="entry name" value="Ubiquitin-activating_enz"/>
</dbReference>
<evidence type="ECO:0000256" key="10">
    <source>
        <dbReference type="ARBA" id="ARBA00023242"/>
    </source>
</evidence>
<feature type="binding site" evidence="13">
    <location>
        <begin position="60"/>
        <end position="63"/>
    </location>
    <ligand>
        <name>ATP</name>
        <dbReference type="ChEBI" id="CHEBI:30616"/>
    </ligand>
</feature>
<evidence type="ECO:0000256" key="9">
    <source>
        <dbReference type="ARBA" id="ARBA00022840"/>
    </source>
</evidence>
<evidence type="ECO:0000256" key="8">
    <source>
        <dbReference type="ARBA" id="ARBA00022833"/>
    </source>
</evidence>
<dbReference type="InterPro" id="IPR033127">
    <property type="entry name" value="UBQ-activ_enz_E1_Cys_AS"/>
</dbReference>
<keyword evidence="6 11" id="KW-0547">Nucleotide-binding</keyword>